<proteinExistence type="predicted"/>
<sequence length="109" mass="12406">MVKFLFSQLVVVARVSQQVKSSTTLMTGQKCLHLNLIIPSQRLHTTIACRSLHLTLYSRRYSFKRILPSRLQTTLESKGSLLTEVTKHFPNQGGCQAGSGMWSFDNFRF</sequence>
<dbReference type="GeneID" id="33561457"/>
<comment type="caution">
    <text evidence="1">The sequence shown here is derived from an EMBL/GenBank/DDBJ whole genome shotgun (WGS) entry which is preliminary data.</text>
</comment>
<evidence type="ECO:0000313" key="2">
    <source>
        <dbReference type="Proteomes" id="UP000193648"/>
    </source>
</evidence>
<protein>
    <submittedName>
        <fullName evidence="1">Uncharacterized protein</fullName>
    </submittedName>
</protein>
<organism evidence="1 2">
    <name type="scientific">Lobosporangium transversale</name>
    <dbReference type="NCBI Taxonomy" id="64571"/>
    <lineage>
        <taxon>Eukaryota</taxon>
        <taxon>Fungi</taxon>
        <taxon>Fungi incertae sedis</taxon>
        <taxon>Mucoromycota</taxon>
        <taxon>Mortierellomycotina</taxon>
        <taxon>Mortierellomycetes</taxon>
        <taxon>Mortierellales</taxon>
        <taxon>Mortierellaceae</taxon>
        <taxon>Lobosporangium</taxon>
    </lineage>
</organism>
<dbReference type="AlphaFoldDB" id="A0A1Y2GZX8"/>
<dbReference type="Proteomes" id="UP000193648">
    <property type="component" value="Unassembled WGS sequence"/>
</dbReference>
<reference evidence="1 2" key="1">
    <citation type="submission" date="2016-07" db="EMBL/GenBank/DDBJ databases">
        <title>Pervasive Adenine N6-methylation of Active Genes in Fungi.</title>
        <authorList>
            <consortium name="DOE Joint Genome Institute"/>
            <person name="Mondo S.J."/>
            <person name="Dannebaum R.O."/>
            <person name="Kuo R.C."/>
            <person name="Labutti K."/>
            <person name="Haridas S."/>
            <person name="Kuo A."/>
            <person name="Salamov A."/>
            <person name="Ahrendt S.R."/>
            <person name="Lipzen A."/>
            <person name="Sullivan W."/>
            <person name="Andreopoulos W.B."/>
            <person name="Clum A."/>
            <person name="Lindquist E."/>
            <person name="Daum C."/>
            <person name="Ramamoorthy G.K."/>
            <person name="Gryganskyi A."/>
            <person name="Culley D."/>
            <person name="Magnuson J.K."/>
            <person name="James T.Y."/>
            <person name="O'Malley M.A."/>
            <person name="Stajich J.E."/>
            <person name="Spatafora J.W."/>
            <person name="Visel A."/>
            <person name="Grigoriev I.V."/>
        </authorList>
    </citation>
    <scope>NUCLEOTIDE SEQUENCE [LARGE SCALE GENOMIC DNA]</scope>
    <source>
        <strain evidence="1 2">NRRL 3116</strain>
    </source>
</reference>
<accession>A0A1Y2GZX8</accession>
<dbReference type="RefSeq" id="XP_021885071.1">
    <property type="nucleotide sequence ID" value="XM_022019612.1"/>
</dbReference>
<keyword evidence="2" id="KW-1185">Reference proteome</keyword>
<dbReference type="EMBL" id="MCFF01000004">
    <property type="protein sequence ID" value="ORZ27344.1"/>
    <property type="molecule type" value="Genomic_DNA"/>
</dbReference>
<dbReference type="InParanoid" id="A0A1Y2GZX8"/>
<evidence type="ECO:0000313" key="1">
    <source>
        <dbReference type="EMBL" id="ORZ27344.1"/>
    </source>
</evidence>
<gene>
    <name evidence="1" type="ORF">BCR41DRAFT_154006</name>
</gene>
<name>A0A1Y2GZX8_9FUNG</name>